<evidence type="ECO:0000313" key="4">
    <source>
        <dbReference type="Proteomes" id="UP001216150"/>
    </source>
</evidence>
<protein>
    <recommendedName>
        <fullName evidence="2">HTH CENPB-type domain-containing protein</fullName>
    </recommendedName>
</protein>
<proteinExistence type="predicted"/>
<dbReference type="InterPro" id="IPR006600">
    <property type="entry name" value="HTH_CenpB_DNA-bd_dom"/>
</dbReference>
<evidence type="ECO:0000313" key="3">
    <source>
        <dbReference type="EMBL" id="KAJ5568938.1"/>
    </source>
</evidence>
<sequence>MPPVRTRSGQNLVEQEGRILLAIKDHKNDPTQSIYAIAARYNIPRTTLRDRVNGYESRTIARPSGHKLTSFEEDTLVQWILSLDSRGAAPRPFHVRDMANILLADRGNTPPLTVGVNWATTFIKRQDKLQSRFSRRYDYQRAKNED</sequence>
<gene>
    <name evidence="3" type="ORF">N7450_011424</name>
</gene>
<dbReference type="PROSITE" id="PS51253">
    <property type="entry name" value="HTH_CENPB"/>
    <property type="match status" value="1"/>
</dbReference>
<feature type="domain" description="HTH CENPB-type" evidence="2">
    <location>
        <begin position="60"/>
        <end position="132"/>
    </location>
</feature>
<keyword evidence="4" id="KW-1185">Reference proteome</keyword>
<dbReference type="Pfam" id="PF03221">
    <property type="entry name" value="HTH_Tnp_Tc5"/>
    <property type="match status" value="1"/>
</dbReference>
<dbReference type="EMBL" id="JAQJAC010000010">
    <property type="protein sequence ID" value="KAJ5568938.1"/>
    <property type="molecule type" value="Genomic_DNA"/>
</dbReference>
<keyword evidence="1" id="KW-0238">DNA-binding</keyword>
<dbReference type="AlphaFoldDB" id="A0AAD6GLU6"/>
<organism evidence="3 4">
    <name type="scientific">Penicillium hetheringtonii</name>
    <dbReference type="NCBI Taxonomy" id="911720"/>
    <lineage>
        <taxon>Eukaryota</taxon>
        <taxon>Fungi</taxon>
        <taxon>Dikarya</taxon>
        <taxon>Ascomycota</taxon>
        <taxon>Pezizomycotina</taxon>
        <taxon>Eurotiomycetes</taxon>
        <taxon>Eurotiomycetidae</taxon>
        <taxon>Eurotiales</taxon>
        <taxon>Aspergillaceae</taxon>
        <taxon>Penicillium</taxon>
    </lineage>
</organism>
<comment type="caution">
    <text evidence="3">The sequence shown here is derived from an EMBL/GenBank/DDBJ whole genome shotgun (WGS) entry which is preliminary data.</text>
</comment>
<reference evidence="3 4" key="1">
    <citation type="journal article" date="2023" name="IMA Fungus">
        <title>Comparative genomic study of the Penicillium genus elucidates a diverse pangenome and 15 lateral gene transfer events.</title>
        <authorList>
            <person name="Petersen C."/>
            <person name="Sorensen T."/>
            <person name="Nielsen M.R."/>
            <person name="Sondergaard T.E."/>
            <person name="Sorensen J.L."/>
            <person name="Fitzpatrick D.A."/>
            <person name="Frisvad J.C."/>
            <person name="Nielsen K.L."/>
        </authorList>
    </citation>
    <scope>NUCLEOTIDE SEQUENCE [LARGE SCALE GENOMIC DNA]</scope>
    <source>
        <strain evidence="3 4">IBT 29057</strain>
    </source>
</reference>
<evidence type="ECO:0000259" key="2">
    <source>
        <dbReference type="PROSITE" id="PS51253"/>
    </source>
</evidence>
<name>A0AAD6GLU6_9EURO</name>
<evidence type="ECO:0000256" key="1">
    <source>
        <dbReference type="ARBA" id="ARBA00023125"/>
    </source>
</evidence>
<accession>A0AAD6GLU6</accession>
<dbReference type="GO" id="GO:0003677">
    <property type="term" value="F:DNA binding"/>
    <property type="evidence" value="ECO:0007669"/>
    <property type="project" value="UniProtKB-KW"/>
</dbReference>
<dbReference type="Proteomes" id="UP001216150">
    <property type="component" value="Unassembled WGS sequence"/>
</dbReference>
<dbReference type="InterPro" id="IPR009057">
    <property type="entry name" value="Homeodomain-like_sf"/>
</dbReference>
<dbReference type="SUPFAM" id="SSF46689">
    <property type="entry name" value="Homeodomain-like"/>
    <property type="match status" value="1"/>
</dbReference>